<dbReference type="OrthoDB" id="248155at2"/>
<evidence type="ECO:0000313" key="3">
    <source>
        <dbReference type="Proteomes" id="UP000238430"/>
    </source>
</evidence>
<keyword evidence="1" id="KW-0812">Transmembrane</keyword>
<evidence type="ECO:0000313" key="2">
    <source>
        <dbReference type="EMBL" id="PSG91148.1"/>
    </source>
</evidence>
<dbReference type="Proteomes" id="UP000238430">
    <property type="component" value="Unassembled WGS sequence"/>
</dbReference>
<proteinExistence type="predicted"/>
<accession>A0A2T1NFD3</accession>
<evidence type="ECO:0008006" key="4">
    <source>
        <dbReference type="Google" id="ProtNLM"/>
    </source>
</evidence>
<dbReference type="EMBL" id="PXOT01000022">
    <property type="protein sequence ID" value="PSG91148.1"/>
    <property type="molecule type" value="Genomic_DNA"/>
</dbReference>
<protein>
    <recommendedName>
        <fullName evidence="4">TIR domain-containing protein</fullName>
    </recommendedName>
</protein>
<dbReference type="InterPro" id="IPR035897">
    <property type="entry name" value="Toll_tir_struct_dom_sf"/>
</dbReference>
<feature type="transmembrane region" description="Helical" evidence="1">
    <location>
        <begin position="185"/>
        <end position="206"/>
    </location>
</feature>
<comment type="caution">
    <text evidence="2">The sequence shown here is derived from an EMBL/GenBank/DDBJ whole genome shotgun (WGS) entry which is preliminary data.</text>
</comment>
<name>A0A2T1NFD3_9FLAO</name>
<keyword evidence="1" id="KW-1133">Transmembrane helix</keyword>
<gene>
    <name evidence="2" type="ORF">C7H61_07815</name>
</gene>
<evidence type="ECO:0000256" key="1">
    <source>
        <dbReference type="SAM" id="Phobius"/>
    </source>
</evidence>
<dbReference type="Gene3D" id="3.40.50.10140">
    <property type="entry name" value="Toll/interleukin-1 receptor homology (TIR) domain"/>
    <property type="match status" value="1"/>
</dbReference>
<feature type="transmembrane region" description="Helical" evidence="1">
    <location>
        <begin position="218"/>
        <end position="238"/>
    </location>
</feature>
<keyword evidence="1" id="KW-0472">Membrane</keyword>
<organism evidence="2 3">
    <name type="scientific">Mesoflavibacter zeaxanthinifaciens subsp. sabulilitoris</name>
    <dbReference type="NCBI Taxonomy" id="1520893"/>
    <lineage>
        <taxon>Bacteria</taxon>
        <taxon>Pseudomonadati</taxon>
        <taxon>Bacteroidota</taxon>
        <taxon>Flavobacteriia</taxon>
        <taxon>Flavobacteriales</taxon>
        <taxon>Flavobacteriaceae</taxon>
        <taxon>Mesoflavibacter</taxon>
    </lineage>
</organism>
<reference evidence="2 3" key="1">
    <citation type="submission" date="2018-03" db="EMBL/GenBank/DDBJ databases">
        <title>Mesoflavibacter sp. HG37 and Mesoflavibacter sp. HG96 sp.nov., two marine bacteria isolated from seawater of Western Pacific Ocean.</title>
        <authorList>
            <person name="Cheng H."/>
            <person name="Wu Y.-H."/>
            <person name="Guo L.-L."/>
            <person name="Xu X.-W."/>
        </authorList>
    </citation>
    <scope>NUCLEOTIDE SEQUENCE [LARGE SCALE GENOMIC DNA]</scope>
    <source>
        <strain evidence="2 3">KCTC 42117</strain>
    </source>
</reference>
<dbReference type="AlphaFoldDB" id="A0A2T1NFD3"/>
<keyword evidence="3" id="KW-1185">Reference proteome</keyword>
<sequence length="324" mass="37973">MASIFLIGQEIDPDKNISLFYEISYRLQANKHKVITLDRDFGKERSSDFQNLLKSADVIIPVITQSSLKSKEFYDQLTQIRNYVSHKEDKILIPVVNNDVVLSNLPESIIAIKFIRVDDKFDENELDLISKKINEAINSFLGRKIAKDEKAKEIKEKIEKTAPTYISETILELENRERYKRWTALFWYFLGFISLIIGIWVAVYFSDSTIIGFQEKENWSLTFFYTLKSIFIILLLIASSKYSFTLAKSYMSESLKIADRIHAISFGKFYLQVFDEQINPNEIKEIFRDWNINNQNSEFSNQSTSDYDPKLLEKIIELIEKVRK</sequence>
<dbReference type="RefSeq" id="WP_106678659.1">
    <property type="nucleotide sequence ID" value="NZ_JACHWV010000007.1"/>
</dbReference>
<dbReference type="SUPFAM" id="SSF52200">
    <property type="entry name" value="Toll/Interleukin receptor TIR domain"/>
    <property type="match status" value="1"/>
</dbReference>